<organism evidence="2 3">
    <name type="scientific">Oldenlandia corymbosa var. corymbosa</name>
    <dbReference type="NCBI Taxonomy" id="529605"/>
    <lineage>
        <taxon>Eukaryota</taxon>
        <taxon>Viridiplantae</taxon>
        <taxon>Streptophyta</taxon>
        <taxon>Embryophyta</taxon>
        <taxon>Tracheophyta</taxon>
        <taxon>Spermatophyta</taxon>
        <taxon>Magnoliopsida</taxon>
        <taxon>eudicotyledons</taxon>
        <taxon>Gunneridae</taxon>
        <taxon>Pentapetalae</taxon>
        <taxon>asterids</taxon>
        <taxon>lamiids</taxon>
        <taxon>Gentianales</taxon>
        <taxon>Rubiaceae</taxon>
        <taxon>Rubioideae</taxon>
        <taxon>Spermacoceae</taxon>
        <taxon>Hedyotis-Oldenlandia complex</taxon>
        <taxon>Oldenlandia</taxon>
    </lineage>
</organism>
<dbReference type="Proteomes" id="UP001161247">
    <property type="component" value="Chromosome 6"/>
</dbReference>
<proteinExistence type="predicted"/>
<dbReference type="Pfam" id="PF07816">
    <property type="entry name" value="DUF1645"/>
    <property type="match status" value="1"/>
</dbReference>
<feature type="region of interest" description="Disordered" evidence="1">
    <location>
        <begin position="212"/>
        <end position="260"/>
    </location>
</feature>
<sequence length="305" mass="33914">MTDSSRVAIMAETETQDELSMCPTFNSYSSDRLADIAARVTGEFDNLSVLREEKDDDDCGDDEFEFSLLRDGSEIFYDGQFGPVFPVFNRDLADGFGDGRLGTECGDGAVVETEIGVPLRKLFVQERREEEEQGNNPPSSSSSEADEMEGVPTGTYCVWRPKKFEPSPASLGKKSNSAGSGSGSKRWKFLNLLRRSNSEGKDTYVFFTPKNREVKSGSGRDESHRSGEIVKSGQKQKPRTSTELPWNSPSNHSQSPLRSPAHEAFYLHNRAIKQGEKKKSYLPYKKDLVGFFANVNGLSRTLSPF</sequence>
<dbReference type="EMBL" id="OX459123">
    <property type="protein sequence ID" value="CAI9111207.1"/>
    <property type="molecule type" value="Genomic_DNA"/>
</dbReference>
<feature type="compositionally biased region" description="Polar residues" evidence="1">
    <location>
        <begin position="233"/>
        <end position="257"/>
    </location>
</feature>
<evidence type="ECO:0000313" key="3">
    <source>
        <dbReference type="Proteomes" id="UP001161247"/>
    </source>
</evidence>
<name>A0AAV1DTJ9_OLDCO</name>
<evidence type="ECO:0000313" key="2">
    <source>
        <dbReference type="EMBL" id="CAI9111207.1"/>
    </source>
</evidence>
<feature type="region of interest" description="Disordered" evidence="1">
    <location>
        <begin position="126"/>
        <end position="150"/>
    </location>
</feature>
<accession>A0AAV1DTJ9</accession>
<feature type="compositionally biased region" description="Polar residues" evidence="1">
    <location>
        <begin position="134"/>
        <end position="143"/>
    </location>
</feature>
<dbReference type="PANTHER" id="PTHR33095:SF23">
    <property type="entry name" value="DUF1645 FAMILY PROTEIN"/>
    <property type="match status" value="1"/>
</dbReference>
<keyword evidence="3" id="KW-1185">Reference proteome</keyword>
<reference evidence="2" key="1">
    <citation type="submission" date="2023-03" db="EMBL/GenBank/DDBJ databases">
        <authorList>
            <person name="Julca I."/>
        </authorList>
    </citation>
    <scope>NUCLEOTIDE SEQUENCE</scope>
</reference>
<feature type="compositionally biased region" description="Basic and acidic residues" evidence="1">
    <location>
        <begin position="212"/>
        <end position="228"/>
    </location>
</feature>
<evidence type="ECO:0000256" key="1">
    <source>
        <dbReference type="SAM" id="MobiDB-lite"/>
    </source>
</evidence>
<dbReference type="AlphaFoldDB" id="A0AAV1DTJ9"/>
<gene>
    <name evidence="2" type="ORF">OLC1_LOCUS18674</name>
</gene>
<dbReference type="InterPro" id="IPR012442">
    <property type="entry name" value="DUF1645_plant"/>
</dbReference>
<dbReference type="PANTHER" id="PTHR33095">
    <property type="entry name" value="OS07G0619500 PROTEIN"/>
    <property type="match status" value="1"/>
</dbReference>
<protein>
    <submittedName>
        <fullName evidence="2">OLC1v1011378C1</fullName>
    </submittedName>
</protein>